<feature type="chain" id="PRO_5046600094" evidence="1">
    <location>
        <begin position="24"/>
        <end position="138"/>
    </location>
</feature>
<proteinExistence type="predicted"/>
<protein>
    <submittedName>
        <fullName evidence="2">Uncharacterized protein</fullName>
    </submittedName>
</protein>
<evidence type="ECO:0000313" key="3">
    <source>
        <dbReference type="Proteomes" id="UP001179181"/>
    </source>
</evidence>
<sequence>MVKRLSFLMMTLASLLLITNSCVDHDMPSVLPELKTLEVTAPPSRVKCGTYFSVDIVSLGTTAVKEYGVVVSGNGFSATHAVPELNIDYKLMFDLPFVTGIKYKEGPQICVNNIYYRAYAILVDDTVVYGNTLHYFDN</sequence>
<reference evidence="2 3" key="1">
    <citation type="submission" date="2020-03" db="EMBL/GenBank/DDBJ databases">
        <title>Genomic Encyclopedia of Type Strains, Phase IV (KMG-IV): sequencing the most valuable type-strain genomes for metagenomic binning, comparative biology and taxonomic classification.</title>
        <authorList>
            <person name="Goeker M."/>
        </authorList>
    </citation>
    <scope>NUCLEOTIDE SEQUENCE [LARGE SCALE GENOMIC DNA]</scope>
    <source>
        <strain evidence="2 3">DSM 102865</strain>
    </source>
</reference>
<keyword evidence="1" id="KW-0732">Signal</keyword>
<keyword evidence="3" id="KW-1185">Reference proteome</keyword>
<dbReference type="EMBL" id="JAASQJ010000001">
    <property type="protein sequence ID" value="NIJ51823.1"/>
    <property type="molecule type" value="Genomic_DNA"/>
</dbReference>
<feature type="signal peptide" evidence="1">
    <location>
        <begin position="1"/>
        <end position="23"/>
    </location>
</feature>
<comment type="caution">
    <text evidence="2">The sequence shown here is derived from an EMBL/GenBank/DDBJ whole genome shotgun (WGS) entry which is preliminary data.</text>
</comment>
<dbReference type="Proteomes" id="UP001179181">
    <property type="component" value="Unassembled WGS sequence"/>
</dbReference>
<gene>
    <name evidence="2" type="ORF">FHS68_000979</name>
</gene>
<evidence type="ECO:0000313" key="2">
    <source>
        <dbReference type="EMBL" id="NIJ51823.1"/>
    </source>
</evidence>
<accession>A0ABX0UH42</accession>
<evidence type="ECO:0000256" key="1">
    <source>
        <dbReference type="SAM" id="SignalP"/>
    </source>
</evidence>
<dbReference type="RefSeq" id="WP_167267725.1">
    <property type="nucleotide sequence ID" value="NZ_JAASQJ010000001.1"/>
</dbReference>
<name>A0ABX0UH42_9BACT</name>
<organism evidence="2 3">
    <name type="scientific">Dyadobacter arcticus</name>
    <dbReference type="NCBI Taxonomy" id="1078754"/>
    <lineage>
        <taxon>Bacteria</taxon>
        <taxon>Pseudomonadati</taxon>
        <taxon>Bacteroidota</taxon>
        <taxon>Cytophagia</taxon>
        <taxon>Cytophagales</taxon>
        <taxon>Spirosomataceae</taxon>
        <taxon>Dyadobacter</taxon>
    </lineage>
</organism>